<keyword evidence="2" id="KW-1185">Reference proteome</keyword>
<sequence length="423" mass="47863">MIISEKFPRYTGFDPLIPVWCLTPDSKGSFHRFFDTSAVSPSGRYVAVLQMPQEDRLPEPGETANVAVIDLHTGEERIAASSRGWEPQLGANMNWGPTDETLYYNDVDTAIWEPICIELNLLTGHKRRLEGGIYKISPDGQTIISACMKRMRRTQFGYGVMVPDVFVPRNTGFPDDDGLYATDVQTGKRRLLVSLRQIVERAKPAIDWERYADGECYGFHCKYNPQGDRLIFTMRWFKTDEEQPWNMLHKQALKFWVLTMKPDGSDIHVAVGPEQWDKGGHHINWFPDGRRLSMNLCLDGDKQLYLVQVNDDGTELVKITEAVPGSGHPTVHPNGRHMLTDAYEKEKVAFDDGSVPLRFINLENGTEKLAIRIPVGNPGTSVTPVLRVDPHPAWAPDQRHVVFNGYVDGTRRVFLADFGPLLK</sequence>
<evidence type="ECO:0008006" key="3">
    <source>
        <dbReference type="Google" id="ProtNLM"/>
    </source>
</evidence>
<comment type="caution">
    <text evidence="1">The sequence shown here is derived from an EMBL/GenBank/DDBJ whole genome shotgun (WGS) entry which is preliminary data.</text>
</comment>
<reference evidence="1 2" key="1">
    <citation type="journal article" date="2014" name="Int. J. Syst. Evol. Microbiol.">
        <title>Complete genome sequence of Corynebacterium casei LMG S-19264T (=DSM 44701T), isolated from a smear-ripened cheese.</title>
        <authorList>
            <consortium name="US DOE Joint Genome Institute (JGI-PGF)"/>
            <person name="Walter F."/>
            <person name="Albersmeier A."/>
            <person name="Kalinowski J."/>
            <person name="Ruckert C."/>
        </authorList>
    </citation>
    <scope>NUCLEOTIDE SEQUENCE [LARGE SCALE GENOMIC DNA]</scope>
    <source>
        <strain evidence="1 2">CGMCC 1.15286</strain>
    </source>
</reference>
<evidence type="ECO:0000313" key="1">
    <source>
        <dbReference type="EMBL" id="GGG59918.1"/>
    </source>
</evidence>
<dbReference type="AlphaFoldDB" id="A0A917GWV6"/>
<dbReference type="EMBL" id="BMHY01000002">
    <property type="protein sequence ID" value="GGG59918.1"/>
    <property type="molecule type" value="Genomic_DNA"/>
</dbReference>
<accession>A0A917GWV6</accession>
<protein>
    <recommendedName>
        <fullName evidence="3">Oligogalacturonate lyase</fullName>
    </recommendedName>
</protein>
<gene>
    <name evidence="1" type="ORF">GCM10010918_11410</name>
</gene>
<name>A0A917GWV6_9BACL</name>
<dbReference type="Gene3D" id="2.130.10.10">
    <property type="entry name" value="YVTN repeat-like/Quinoprotein amine dehydrogenase"/>
    <property type="match status" value="1"/>
</dbReference>
<dbReference type="InterPro" id="IPR015943">
    <property type="entry name" value="WD40/YVTN_repeat-like_dom_sf"/>
</dbReference>
<dbReference type="SUPFAM" id="SSF50969">
    <property type="entry name" value="YVTN repeat-like/Quinoprotein amine dehydrogenase"/>
    <property type="match status" value="1"/>
</dbReference>
<proteinExistence type="predicted"/>
<dbReference type="InterPro" id="IPR011044">
    <property type="entry name" value="Quino_amine_DH_bsu"/>
</dbReference>
<dbReference type="RefSeq" id="WP_188887993.1">
    <property type="nucleotide sequence ID" value="NZ_BMHY01000002.1"/>
</dbReference>
<organism evidence="1 2">
    <name type="scientific">Paenibacillus radicis</name>
    <name type="common">ex Gao et al. 2016</name>
    <dbReference type="NCBI Taxonomy" id="1737354"/>
    <lineage>
        <taxon>Bacteria</taxon>
        <taxon>Bacillati</taxon>
        <taxon>Bacillota</taxon>
        <taxon>Bacilli</taxon>
        <taxon>Bacillales</taxon>
        <taxon>Paenibacillaceae</taxon>
        <taxon>Paenibacillus</taxon>
    </lineage>
</organism>
<evidence type="ECO:0000313" key="2">
    <source>
        <dbReference type="Proteomes" id="UP000600247"/>
    </source>
</evidence>
<dbReference type="Proteomes" id="UP000600247">
    <property type="component" value="Unassembled WGS sequence"/>
</dbReference>